<gene>
    <name evidence="2" type="ORF">F9K91_23445</name>
</gene>
<dbReference type="Proteomes" id="UP000430843">
    <property type="component" value="Unassembled WGS sequence"/>
</dbReference>
<sequence length="276" mass="30621">MKNNAVGSRKIGSGKPKQEIRSGKKGGITNKSNVNTVRVVKTKPRNTSKLHSSSLRKIQNSGVQNRFDTAKEEIVTYKSSLLTALDELRDAITSDRGGYRTNLRRNLATSYELAFRMKMDPDCKLQFESHLEWENFANIRISKKDPVSLLVAVLGYVFGYQTREKKKKVSKLKRALEPYFVHDIDPGEVAAIVLKGGASALLKKAGANSGGDHKHEAHSKKKRATEAKLKFDFDPGEYRDQLMGLNGPLIRGAKLKLIPNPNGSMEVELLSLKATA</sequence>
<evidence type="ECO:0000313" key="2">
    <source>
        <dbReference type="EMBL" id="KAB2662041.1"/>
    </source>
</evidence>
<keyword evidence="3" id="KW-1185">Reference proteome</keyword>
<protein>
    <submittedName>
        <fullName evidence="2">Uncharacterized protein</fullName>
    </submittedName>
</protein>
<evidence type="ECO:0000256" key="1">
    <source>
        <dbReference type="SAM" id="MobiDB-lite"/>
    </source>
</evidence>
<comment type="caution">
    <text evidence="2">The sequence shown here is derived from an EMBL/GenBank/DDBJ whole genome shotgun (WGS) entry which is preliminary data.</text>
</comment>
<dbReference type="AlphaFoldDB" id="A0A833FKB4"/>
<feature type="region of interest" description="Disordered" evidence="1">
    <location>
        <begin position="1"/>
        <end position="57"/>
    </location>
</feature>
<proteinExistence type="predicted"/>
<dbReference type="RefSeq" id="WP_151678876.1">
    <property type="nucleotide sequence ID" value="NZ_WBWA01000037.1"/>
</dbReference>
<organism evidence="2 3">
    <name type="scientific">Brucella tritici</name>
    <dbReference type="NCBI Taxonomy" id="94626"/>
    <lineage>
        <taxon>Bacteria</taxon>
        <taxon>Pseudomonadati</taxon>
        <taxon>Pseudomonadota</taxon>
        <taxon>Alphaproteobacteria</taxon>
        <taxon>Hyphomicrobiales</taxon>
        <taxon>Brucellaceae</taxon>
        <taxon>Brucella/Ochrobactrum group</taxon>
        <taxon>Brucella</taxon>
    </lineage>
</organism>
<accession>A0A833FKB4</accession>
<reference evidence="2 3" key="1">
    <citation type="submission" date="2019-09" db="EMBL/GenBank/DDBJ databases">
        <title>Taxonomic organization of the family Brucellaceae based on a phylogenomic approach.</title>
        <authorList>
            <person name="Leclercq S."/>
            <person name="Cloeckaert A."/>
            <person name="Zygmunt M.S."/>
        </authorList>
    </citation>
    <scope>NUCLEOTIDE SEQUENCE [LARGE SCALE GENOMIC DNA]</scope>
    <source>
        <strain evidence="2 3">LMG 18957</strain>
    </source>
</reference>
<evidence type="ECO:0000313" key="3">
    <source>
        <dbReference type="Proteomes" id="UP000430843"/>
    </source>
</evidence>
<name>A0A833FKB4_9HYPH</name>
<dbReference type="EMBL" id="WBWA01000037">
    <property type="protein sequence ID" value="KAB2662041.1"/>
    <property type="molecule type" value="Genomic_DNA"/>
</dbReference>